<dbReference type="InterPro" id="IPR013871">
    <property type="entry name" value="Cysteine_rich_secretory"/>
</dbReference>
<dbReference type="GO" id="GO:0005576">
    <property type="term" value="C:extracellular region"/>
    <property type="evidence" value="ECO:0007669"/>
    <property type="project" value="InterPro"/>
</dbReference>
<dbReference type="SUPFAM" id="SSF55797">
    <property type="entry name" value="PR-1-like"/>
    <property type="match status" value="1"/>
</dbReference>
<dbReference type="FunFam" id="1.10.10.740:FF:000001">
    <property type="entry name" value="Cysteine-rich secretory protein 2"/>
    <property type="match status" value="1"/>
</dbReference>
<evidence type="ECO:0000256" key="3">
    <source>
        <dbReference type="PROSITE-ProRule" id="PRU01005"/>
    </source>
</evidence>
<feature type="signal peptide" evidence="4">
    <location>
        <begin position="1"/>
        <end position="19"/>
    </location>
</feature>
<reference evidence="6" key="1">
    <citation type="journal article" date="2014" name="Toxicon">
        <title>Testing the Toxicofera: comparative transcriptomics casts doubt on the single, early evolution of the reptile venom system.</title>
        <authorList>
            <person name="Hargreaves A.D."/>
            <person name="Swain M.T."/>
            <person name="Logan D.W."/>
            <person name="Mulley J.F."/>
        </authorList>
    </citation>
    <scope>NUCLEOTIDE SEQUENCE</scope>
    <source>
        <tissue evidence="6">Salivary gland</tissue>
    </source>
</reference>
<dbReference type="SMART" id="SM00198">
    <property type="entry name" value="SCP"/>
    <property type="match status" value="1"/>
</dbReference>
<comment type="similarity">
    <text evidence="1">Belongs to the CRISP family.</text>
</comment>
<evidence type="ECO:0000313" key="6">
    <source>
        <dbReference type="EMBL" id="JAC94891.1"/>
    </source>
</evidence>
<dbReference type="PROSITE" id="PS51670">
    <property type="entry name" value="SHKT"/>
    <property type="match status" value="1"/>
</dbReference>
<proteinExistence type="evidence at transcript level"/>
<dbReference type="InterPro" id="IPR001283">
    <property type="entry name" value="CRISP-related"/>
</dbReference>
<dbReference type="InterPro" id="IPR042076">
    <property type="entry name" value="Crisp-like_dom"/>
</dbReference>
<dbReference type="PROSITE" id="PS01010">
    <property type="entry name" value="CRISP_2"/>
    <property type="match status" value="1"/>
</dbReference>
<evidence type="ECO:0000256" key="4">
    <source>
        <dbReference type="SAM" id="SignalP"/>
    </source>
</evidence>
<accession>A0A098LY52</accession>
<dbReference type="FunFam" id="3.40.33.10:FF:000005">
    <property type="entry name" value="Cysteine-rich secretory protein 2"/>
    <property type="match status" value="1"/>
</dbReference>
<dbReference type="SUPFAM" id="SSF57546">
    <property type="entry name" value="Crisp domain-like"/>
    <property type="match status" value="1"/>
</dbReference>
<dbReference type="AlphaFoldDB" id="A0A098LY52"/>
<organism evidence="6">
    <name type="scientific">Eublepharis macularius</name>
    <name type="common">Leopard gecko</name>
    <name type="synonym">Cyrtodactylus macularius</name>
    <dbReference type="NCBI Taxonomy" id="481883"/>
    <lineage>
        <taxon>Eukaryota</taxon>
        <taxon>Metazoa</taxon>
        <taxon>Chordata</taxon>
        <taxon>Craniata</taxon>
        <taxon>Vertebrata</taxon>
        <taxon>Euteleostomi</taxon>
        <taxon>Lepidosauria</taxon>
        <taxon>Squamata</taxon>
        <taxon>Bifurcata</taxon>
        <taxon>Gekkota</taxon>
        <taxon>Eublepharidae</taxon>
        <taxon>Eublepharinae</taxon>
        <taxon>Eublepharis</taxon>
    </lineage>
</organism>
<dbReference type="EMBL" id="GBHZ01000008">
    <property type="protein sequence ID" value="JAC94891.1"/>
    <property type="molecule type" value="mRNA"/>
</dbReference>
<dbReference type="Pfam" id="PF08562">
    <property type="entry name" value="Crisp"/>
    <property type="match status" value="1"/>
</dbReference>
<dbReference type="Gene3D" id="1.10.10.740">
    <property type="entry name" value="Crisp domain"/>
    <property type="match status" value="1"/>
</dbReference>
<evidence type="ECO:0000259" key="5">
    <source>
        <dbReference type="PROSITE" id="PS51670"/>
    </source>
</evidence>
<dbReference type="InterPro" id="IPR018244">
    <property type="entry name" value="Allrgn_V5/Tpx1_CS"/>
</dbReference>
<feature type="disulfide bond" evidence="3">
    <location>
        <begin position="219"/>
        <end position="232"/>
    </location>
</feature>
<dbReference type="PANTHER" id="PTHR10334">
    <property type="entry name" value="CYSTEINE-RICH SECRETORY PROTEIN-RELATED"/>
    <property type="match status" value="1"/>
</dbReference>
<dbReference type="Gene3D" id="3.40.33.10">
    <property type="entry name" value="CAP"/>
    <property type="match status" value="1"/>
</dbReference>
<protein>
    <submittedName>
        <fullName evidence="6">Cysteine-rich secretory protein</fullName>
    </submittedName>
</protein>
<sequence length="239" mass="26819">MLLRTVLLLFAAILHQSLGQDLSEGSGTSMEAQKEIVKTHNDLRKIVDPPASNMLKMTWNEKIAESAKRWANQCKLAISPNNLRSINGIFCGENIFYANYASSWSEVIKMWYKGGSNFKYGVGAIDTKKSIAGFTQIIWYNSREVGCAVVHCPDTKYPFFYVCQYCPAGNIVNLMPKPYKEGKSCGDCPNNCEDKLCTNPCKHADHITNCVQLKQLFSCNEKLLTEKCQATCNCKTEIK</sequence>
<dbReference type="InterPro" id="IPR003582">
    <property type="entry name" value="ShKT_dom"/>
</dbReference>
<evidence type="ECO:0000256" key="2">
    <source>
        <dbReference type="ARBA" id="ARBA00023157"/>
    </source>
</evidence>
<dbReference type="Pfam" id="PF00188">
    <property type="entry name" value="CAP"/>
    <property type="match status" value="1"/>
</dbReference>
<evidence type="ECO:0000256" key="1">
    <source>
        <dbReference type="ARBA" id="ARBA00009923"/>
    </source>
</evidence>
<feature type="chain" id="PRO_5001937642" evidence="4">
    <location>
        <begin position="20"/>
        <end position="239"/>
    </location>
</feature>
<name>A0A098LY52_EUBMA</name>
<keyword evidence="4" id="KW-0732">Signal</keyword>
<keyword evidence="2 3" id="KW-1015">Disulfide bond</keyword>
<comment type="caution">
    <text evidence="3">Lacks conserved residue(s) required for the propagation of feature annotation.</text>
</comment>
<feature type="disulfide bond" evidence="3">
    <location>
        <begin position="210"/>
        <end position="228"/>
    </location>
</feature>
<feature type="domain" description="ShKT" evidence="5">
    <location>
        <begin position="201"/>
        <end position="234"/>
    </location>
</feature>
<dbReference type="InterPro" id="IPR035940">
    <property type="entry name" value="CAP_sf"/>
</dbReference>
<dbReference type="GO" id="GO:0006952">
    <property type="term" value="P:defense response"/>
    <property type="evidence" value="ECO:0007669"/>
    <property type="project" value="UniProtKB-ARBA"/>
</dbReference>
<dbReference type="PRINTS" id="PR00837">
    <property type="entry name" value="V5TPXLIKE"/>
</dbReference>
<dbReference type="InterPro" id="IPR014044">
    <property type="entry name" value="CAP_dom"/>
</dbReference>